<dbReference type="GO" id="GO:0009225">
    <property type="term" value="P:nucleotide-sugar metabolic process"/>
    <property type="evidence" value="ECO:0007669"/>
    <property type="project" value="InterPro"/>
</dbReference>
<evidence type="ECO:0000256" key="6">
    <source>
        <dbReference type="ARBA" id="ARBA00023239"/>
    </source>
</evidence>
<dbReference type="AlphaFoldDB" id="A0A250IU70"/>
<evidence type="ECO:0000256" key="1">
    <source>
        <dbReference type="ARBA" id="ARBA00001539"/>
    </source>
</evidence>
<dbReference type="Gene3D" id="3.90.25.10">
    <property type="entry name" value="UDP-galactose 4-epimerase, domain 1"/>
    <property type="match status" value="1"/>
</dbReference>
<comment type="similarity">
    <text evidence="3 7">Belongs to the NAD(P)-dependent epimerase/dehydratase family. dTDP-glucose dehydratase subfamily.</text>
</comment>
<keyword evidence="6 7" id="KW-0456">Lyase</keyword>
<dbReference type="EC" id="4.2.1.46" evidence="4 7"/>
<dbReference type="InterPro" id="IPR005888">
    <property type="entry name" value="dTDP_Gluc_deHydtase"/>
</dbReference>
<dbReference type="SUPFAM" id="SSF51735">
    <property type="entry name" value="NAD(P)-binding Rossmann-fold domains"/>
    <property type="match status" value="1"/>
</dbReference>
<keyword evidence="10" id="KW-1185">Reference proteome</keyword>
<dbReference type="FunFam" id="3.40.50.720:FF:000304">
    <property type="entry name" value="UDP-glucose 4,6-dehydratase"/>
    <property type="match status" value="1"/>
</dbReference>
<keyword evidence="5" id="KW-0520">NAD</keyword>
<dbReference type="InterPro" id="IPR016040">
    <property type="entry name" value="NAD(P)-bd_dom"/>
</dbReference>
<evidence type="ECO:0000313" key="9">
    <source>
        <dbReference type="EMBL" id="ATB34476.1"/>
    </source>
</evidence>
<reference evidence="9 10" key="1">
    <citation type="submission" date="2017-06" db="EMBL/GenBank/DDBJ databases">
        <authorList>
            <person name="Kim H.J."/>
            <person name="Triplett B.A."/>
        </authorList>
    </citation>
    <scope>NUCLEOTIDE SEQUENCE [LARGE SCALE GENOMIC DNA]</scope>
    <source>
        <strain evidence="9 10">DSM 14713</strain>
    </source>
</reference>
<dbReference type="Proteomes" id="UP000217289">
    <property type="component" value="Chromosome"/>
</dbReference>
<comment type="catalytic activity">
    <reaction evidence="1 7">
        <text>dTDP-alpha-D-glucose = dTDP-4-dehydro-6-deoxy-alpha-D-glucose + H2O</text>
        <dbReference type="Rhea" id="RHEA:17221"/>
        <dbReference type="ChEBI" id="CHEBI:15377"/>
        <dbReference type="ChEBI" id="CHEBI:57477"/>
        <dbReference type="ChEBI" id="CHEBI:57649"/>
        <dbReference type="EC" id="4.2.1.46"/>
    </reaction>
</comment>
<gene>
    <name evidence="9" type="ORF">MEBOL_007979</name>
</gene>
<dbReference type="GO" id="GO:0008460">
    <property type="term" value="F:dTDP-glucose 4,6-dehydratase activity"/>
    <property type="evidence" value="ECO:0007669"/>
    <property type="project" value="UniProtKB-EC"/>
</dbReference>
<evidence type="ECO:0000256" key="2">
    <source>
        <dbReference type="ARBA" id="ARBA00001911"/>
    </source>
</evidence>
<sequence>MNVLVTGGCGFIGSNLVKYLRRARPEWTIVNLDKLTYAGNLETLKELEGDPQHIFVRGDVANRELVDHLMALHGIDAVMHLAAESHVDRSILGPDAFVKTNVLGTQHLLEASRERGIKRFLMVSTDEVYGSLGPTGAFTEHSPLQPSSPYSASKTSSDLLALAWHHTYGLDVVVTRCSNNYGRYQFPEKLIPLMVVNALHDKPLPVYGDGANVRDWLHVDDHCSALLVALEKGRAGQVYNIGGNSERRNIDIVKAILGLLGKPESLIKFVKDRPGHDKRYAIDPTKIRTELGWTPAHTFEQGIQATVRWYVDNAAWWERVMSGAYRQYFDTQYKTRLNG</sequence>
<feature type="domain" description="NAD(P)-binding" evidence="8">
    <location>
        <begin position="4"/>
        <end position="305"/>
    </location>
</feature>
<dbReference type="InterPro" id="IPR036291">
    <property type="entry name" value="NAD(P)-bd_dom_sf"/>
</dbReference>
<evidence type="ECO:0000256" key="7">
    <source>
        <dbReference type="RuleBase" id="RU004473"/>
    </source>
</evidence>
<evidence type="ECO:0000259" key="8">
    <source>
        <dbReference type="Pfam" id="PF16363"/>
    </source>
</evidence>
<dbReference type="NCBIfam" id="TIGR01181">
    <property type="entry name" value="dTDP_gluc_dehyt"/>
    <property type="match status" value="1"/>
</dbReference>
<name>A0A250IU70_9BACT</name>
<evidence type="ECO:0000256" key="5">
    <source>
        <dbReference type="ARBA" id="ARBA00023027"/>
    </source>
</evidence>
<accession>A0A250IU70</accession>
<dbReference type="Gene3D" id="3.40.50.720">
    <property type="entry name" value="NAD(P)-binding Rossmann-like Domain"/>
    <property type="match status" value="1"/>
</dbReference>
<evidence type="ECO:0000313" key="10">
    <source>
        <dbReference type="Proteomes" id="UP000217289"/>
    </source>
</evidence>
<organism evidence="9 10">
    <name type="scientific">Melittangium boletus DSM 14713</name>
    <dbReference type="NCBI Taxonomy" id="1294270"/>
    <lineage>
        <taxon>Bacteria</taxon>
        <taxon>Pseudomonadati</taxon>
        <taxon>Myxococcota</taxon>
        <taxon>Myxococcia</taxon>
        <taxon>Myxococcales</taxon>
        <taxon>Cystobacterineae</taxon>
        <taxon>Archangiaceae</taxon>
        <taxon>Melittangium</taxon>
    </lineage>
</organism>
<dbReference type="EMBL" id="CP022163">
    <property type="protein sequence ID" value="ATB34476.1"/>
    <property type="molecule type" value="Genomic_DNA"/>
</dbReference>
<proteinExistence type="inferred from homology"/>
<dbReference type="CDD" id="cd05246">
    <property type="entry name" value="dTDP_GD_SDR_e"/>
    <property type="match status" value="1"/>
</dbReference>
<evidence type="ECO:0000256" key="3">
    <source>
        <dbReference type="ARBA" id="ARBA00008178"/>
    </source>
</evidence>
<dbReference type="KEGG" id="mbd:MEBOL_007979"/>
<evidence type="ECO:0000256" key="4">
    <source>
        <dbReference type="ARBA" id="ARBA00011990"/>
    </source>
</evidence>
<dbReference type="RefSeq" id="WP_095982369.1">
    <property type="nucleotide sequence ID" value="NZ_CP022163.1"/>
</dbReference>
<dbReference type="PANTHER" id="PTHR43000">
    <property type="entry name" value="DTDP-D-GLUCOSE 4,6-DEHYDRATASE-RELATED"/>
    <property type="match status" value="1"/>
</dbReference>
<dbReference type="Pfam" id="PF16363">
    <property type="entry name" value="GDP_Man_Dehyd"/>
    <property type="match status" value="1"/>
</dbReference>
<protein>
    <recommendedName>
        <fullName evidence="4 7">dTDP-glucose 4,6-dehydratase</fullName>
        <ecNumber evidence="4 7">4.2.1.46</ecNumber>
    </recommendedName>
</protein>
<comment type="cofactor">
    <cofactor evidence="2 7">
        <name>NAD(+)</name>
        <dbReference type="ChEBI" id="CHEBI:57540"/>
    </cofactor>
</comment>
<dbReference type="OrthoDB" id="9803010at2"/>